<dbReference type="InterPro" id="IPR041285">
    <property type="entry name" value="MID_MedPIWI"/>
</dbReference>
<evidence type="ECO:0000256" key="4">
    <source>
        <dbReference type="ARBA" id="ARBA00022491"/>
    </source>
</evidence>
<dbReference type="EMBL" id="ML993923">
    <property type="protein sequence ID" value="KAF2202802.1"/>
    <property type="molecule type" value="Genomic_DNA"/>
</dbReference>
<evidence type="ECO:0000256" key="7">
    <source>
        <dbReference type="ARBA" id="ARBA00023163"/>
    </source>
</evidence>
<feature type="domain" description="MID" evidence="15">
    <location>
        <begin position="1073"/>
        <end position="1252"/>
    </location>
</feature>
<dbReference type="InterPro" id="IPR009401">
    <property type="entry name" value="Med13_C"/>
</dbReference>
<keyword evidence="5 11" id="KW-0805">Transcription regulation</keyword>
<feature type="compositionally biased region" description="Basic and acidic residues" evidence="12">
    <location>
        <begin position="641"/>
        <end position="657"/>
    </location>
</feature>
<comment type="function">
    <text evidence="9 11">Component of the SRB8-11 complex. The SRB8-11 complex is a regulatory module of the Mediator complex which is itself involved in regulation of basal and activated RNA polymerase II-dependent transcription. The SRB8-11 complex may be involved in the transcriptional repression of a subset of genes regulated by Mediator. It may inhibit the association of the Mediator complex with RNA polymerase II to form the holoenzyme complex.</text>
</comment>
<name>A0A9P4JP22_9PLEO</name>
<keyword evidence="4 11" id="KW-0678">Repressor</keyword>
<evidence type="ECO:0000256" key="9">
    <source>
        <dbReference type="ARBA" id="ARBA00025661"/>
    </source>
</evidence>
<evidence type="ECO:0000256" key="10">
    <source>
        <dbReference type="ARBA" id="ARBA00032008"/>
    </source>
</evidence>
<accession>A0A9P4JP22</accession>
<evidence type="ECO:0000256" key="2">
    <source>
        <dbReference type="ARBA" id="ARBA00009354"/>
    </source>
</evidence>
<feature type="compositionally biased region" description="Low complexity" evidence="12">
    <location>
        <begin position="121"/>
        <end position="135"/>
    </location>
</feature>
<keyword evidence="7 11" id="KW-0804">Transcription</keyword>
<dbReference type="InterPro" id="IPR051139">
    <property type="entry name" value="Mediator_complx_sub13"/>
</dbReference>
<feature type="region of interest" description="Disordered" evidence="12">
    <location>
        <begin position="1006"/>
        <end position="1025"/>
    </location>
</feature>
<feature type="region of interest" description="Disordered" evidence="12">
    <location>
        <begin position="576"/>
        <end position="603"/>
    </location>
</feature>
<dbReference type="Pfam" id="PF11597">
    <property type="entry name" value="Med13_N"/>
    <property type="match status" value="1"/>
</dbReference>
<evidence type="ECO:0000313" key="17">
    <source>
        <dbReference type="Proteomes" id="UP000799536"/>
    </source>
</evidence>
<evidence type="ECO:0000256" key="8">
    <source>
        <dbReference type="ARBA" id="ARBA00023242"/>
    </source>
</evidence>
<dbReference type="Pfam" id="PF06333">
    <property type="entry name" value="Med13_C"/>
    <property type="match status" value="1"/>
</dbReference>
<dbReference type="OrthoDB" id="103819at2759"/>
<feature type="region of interest" description="Disordered" evidence="12">
    <location>
        <begin position="793"/>
        <end position="815"/>
    </location>
</feature>
<dbReference type="InterPro" id="IPR021643">
    <property type="entry name" value="Mediator_Med13_N"/>
</dbReference>
<feature type="compositionally biased region" description="Low complexity" evidence="12">
    <location>
        <begin position="1411"/>
        <end position="1429"/>
    </location>
</feature>
<feature type="domain" description="Mediator complex subunit Med13 N-terminal" evidence="14">
    <location>
        <begin position="1"/>
        <end position="372"/>
    </location>
</feature>
<proteinExistence type="inferred from homology"/>
<evidence type="ECO:0000256" key="3">
    <source>
        <dbReference type="ARBA" id="ARBA00019618"/>
    </source>
</evidence>
<dbReference type="GO" id="GO:0016592">
    <property type="term" value="C:mediator complex"/>
    <property type="evidence" value="ECO:0007669"/>
    <property type="project" value="InterPro"/>
</dbReference>
<evidence type="ECO:0000259" key="15">
    <source>
        <dbReference type="Pfam" id="PF18296"/>
    </source>
</evidence>
<dbReference type="GO" id="GO:0045944">
    <property type="term" value="P:positive regulation of transcription by RNA polymerase II"/>
    <property type="evidence" value="ECO:0007669"/>
    <property type="project" value="TreeGrafter"/>
</dbReference>
<comment type="caution">
    <text evidence="16">The sequence shown here is derived from an EMBL/GenBank/DDBJ whole genome shotgun (WGS) entry which is preliminary data.</text>
</comment>
<evidence type="ECO:0000256" key="1">
    <source>
        <dbReference type="ARBA" id="ARBA00004123"/>
    </source>
</evidence>
<dbReference type="GO" id="GO:0003713">
    <property type="term" value="F:transcription coactivator activity"/>
    <property type="evidence" value="ECO:0007669"/>
    <property type="project" value="TreeGrafter"/>
</dbReference>
<keyword evidence="17" id="KW-1185">Reference proteome</keyword>
<evidence type="ECO:0000256" key="6">
    <source>
        <dbReference type="ARBA" id="ARBA00023159"/>
    </source>
</evidence>
<comment type="similarity">
    <text evidence="2 11">Belongs to the Mediator complex subunit 13 family.</text>
</comment>
<comment type="subunit">
    <text evidence="11">Component of the SRB8-11 complex, which itself associates with the Mediator complex.</text>
</comment>
<evidence type="ECO:0000313" key="16">
    <source>
        <dbReference type="EMBL" id="KAF2202802.1"/>
    </source>
</evidence>
<evidence type="ECO:0000256" key="12">
    <source>
        <dbReference type="SAM" id="MobiDB-lite"/>
    </source>
</evidence>
<dbReference type="PANTHER" id="PTHR48249:SF3">
    <property type="entry name" value="MEDIATOR OF RNA POLYMERASE II TRANSCRIPTION SUBUNIT 13"/>
    <property type="match status" value="1"/>
</dbReference>
<feature type="region of interest" description="Disordered" evidence="12">
    <location>
        <begin position="629"/>
        <end position="684"/>
    </location>
</feature>
<protein>
    <recommendedName>
        <fullName evidence="3 11">Mediator of RNA polymerase II transcription subunit 13</fullName>
    </recommendedName>
    <alternativeName>
        <fullName evidence="10 11">Mediator complex subunit 13</fullName>
    </alternativeName>
</protein>
<dbReference type="Proteomes" id="UP000799536">
    <property type="component" value="Unassembled WGS sequence"/>
</dbReference>
<feature type="region of interest" description="Disordered" evidence="12">
    <location>
        <begin position="1406"/>
        <end position="1460"/>
    </location>
</feature>
<feature type="compositionally biased region" description="Low complexity" evidence="12">
    <location>
        <begin position="1538"/>
        <end position="1547"/>
    </location>
</feature>
<evidence type="ECO:0000256" key="5">
    <source>
        <dbReference type="ARBA" id="ARBA00023015"/>
    </source>
</evidence>
<feature type="compositionally biased region" description="Polar residues" evidence="12">
    <location>
        <begin position="672"/>
        <end position="682"/>
    </location>
</feature>
<evidence type="ECO:0000259" key="13">
    <source>
        <dbReference type="Pfam" id="PF06333"/>
    </source>
</evidence>
<evidence type="ECO:0000259" key="14">
    <source>
        <dbReference type="Pfam" id="PF11597"/>
    </source>
</evidence>
<organism evidence="16 17">
    <name type="scientific">Delitschia confertaspora ATCC 74209</name>
    <dbReference type="NCBI Taxonomy" id="1513339"/>
    <lineage>
        <taxon>Eukaryota</taxon>
        <taxon>Fungi</taxon>
        <taxon>Dikarya</taxon>
        <taxon>Ascomycota</taxon>
        <taxon>Pezizomycotina</taxon>
        <taxon>Dothideomycetes</taxon>
        <taxon>Pleosporomycetidae</taxon>
        <taxon>Pleosporales</taxon>
        <taxon>Delitschiaceae</taxon>
        <taxon>Delitschia</taxon>
    </lineage>
</organism>
<comment type="subcellular location">
    <subcellularLocation>
        <location evidence="1 11">Nucleus</location>
    </subcellularLocation>
</comment>
<dbReference type="PANTHER" id="PTHR48249">
    <property type="entry name" value="MEDIATOR OF RNA POLYMERASE II TRANSCRIPTION SUBUNIT 13"/>
    <property type="match status" value="1"/>
</dbReference>
<feature type="domain" description="Mediator complex subunit Med13 C-terminal" evidence="13">
    <location>
        <begin position="1267"/>
        <end position="1619"/>
    </location>
</feature>
<sequence>MEFLKSCNTNAQAIGEFEAVAFQAFTVRRDSTKSSAKLQDENTSEDLHVVEAEFRQGRHLVIQDAGKALLWFFRATTPDRAGQMPMAVPVLEGYIFKAEQSGVMKASELARTPPRNPSPQTPSSAISASPSTPGPFKGPQSANLRAAHAGQNYYSSEQPPLHDSYAIYELFVSSVIALISFTLVKDHGAVALNYRSFLLNVIDQSEADTYGRAQSGTSSLCLTNLDAYWTSSGALVVSTLSIPKSDMQCLNEINGEVEQARLAGKCVRVAPSGTLAQIVNFQQPVEATAEDSDQCLQRKRPKLQPSEKSVDKWKGMVRRWLKWKGYSSFELDKKESWVRIRVAHVMDSVTPASSPSFPGHFKEVLWPAKLCFYCATPDNKLQRQIHGLPDDPLEWFETSDSEGFRDPVDIAQQWFLGKDKRDKAFEARHKARLAEEEAAHKEEAAGLYPSSPLHARTGAYGDLQATGGVYPTPPDGVIALTTAPPSSTNPAISGAISGADQVLAPGGNYPAINLSAPQDHGTGQNQNETSPDLQLPFDHFTTTMQGGHDDLFEDMDEDVLDGVGVTDADFNFFDEPGGQELKVTESQPTEQALEPTAKRNRTVPSAELTFSVEEPQKAVAEVTLSTLTTTSGDLTTKPKHHEHEKAPAHPNKTDAEPPRSAGSIRVDPDPPNDTTGPSSPLSPLTIKKKLLLSPENKMSFHHRVSNGHGSIFDPVSFNQKMSLSDAKYHRGRFSLPLEQYKKASDWTKTPPINATNPQALLFPTKLRNAIDLASNQGEKYKVWMDVDDSDLTESSSELSSLEDEEKESNFMGPGPLWPGSLVPGKRKLHADGNATPLSVASFAESLGTESQDQALFQIDDNCLQWFEPNPWDWSLVNLPPPVEMTVSTPRKDILTLSPIFSSMPNTPTSQPEFSVEPPEEKYVLSGKDSIAVAQIITDQIVSATLDLFYENISVLKAADTAAIKETWDQNRSETKVQGVVKFLFPKATQCNAIGLASVQDVLPDIQQLPKGQPRPPPRKMNAQADGSATPVNLVFPISPPCIRVRRADALWDMLPPALSFWEPLGLSPSSRPKNVVAFCVYPHSDAIRPCLENFLLNVQLAYESCRFGNHSRVETIPEYANGLVPWRMSHATSAQTPFKALRDICIPFGKLLSAKHAHMRAKDGSQKIDAFVIYIVNPFQTASSIWELCSAFWTLFQAYGPGSQPRSEFSPKPDLVLQIVPIHYLASFDIPVFLNPSVYRSLAREVYDRCPPSVPSEDKTPLSIYSAPSFQLEEPVPRIQFKLTAEPPPDLLRENSCMHVGYAVSLDGMWITAAWTDSSAKSQAVVSYNVGTRSFGDIAREIWQTTIDILQSRRVTWRICLAKAGAMEREELETWIFLASCPTKLNLFPITLLTVDTTPNLRLIPTIPTGPFTNPPTSSIPSNTPGSTPQPGVSPEQPGLTPAATPSENAIDPSTDPDARLVDVTDETWGIILSHRLHNTNSTVEFRPVLISGLLVKRGEEYSTSSSSFQIADHECGPIVVGVNILWVGAVGSTRAATSPFPTSTTPGEGVSPGGMGVQWPPERSATSWTWTADSQSRARVENLLKDVLGQYRALGLLAKLKGMRGTRHGTVPWHVAAALRGVKAVSRCS</sequence>
<gene>
    <name evidence="16" type="ORF">GQ43DRAFT_368263</name>
</gene>
<keyword evidence="8 11" id="KW-0539">Nucleus</keyword>
<feature type="region of interest" description="Disordered" evidence="12">
    <location>
        <begin position="106"/>
        <end position="142"/>
    </location>
</feature>
<dbReference type="Pfam" id="PF18296">
    <property type="entry name" value="MID_MedPIWI"/>
    <property type="match status" value="1"/>
</dbReference>
<reference evidence="16" key="1">
    <citation type="journal article" date="2020" name="Stud. Mycol.">
        <title>101 Dothideomycetes genomes: a test case for predicting lifestyles and emergence of pathogens.</title>
        <authorList>
            <person name="Haridas S."/>
            <person name="Albert R."/>
            <person name="Binder M."/>
            <person name="Bloem J."/>
            <person name="Labutti K."/>
            <person name="Salamov A."/>
            <person name="Andreopoulos B."/>
            <person name="Baker S."/>
            <person name="Barry K."/>
            <person name="Bills G."/>
            <person name="Bluhm B."/>
            <person name="Cannon C."/>
            <person name="Castanera R."/>
            <person name="Culley D."/>
            <person name="Daum C."/>
            <person name="Ezra D."/>
            <person name="Gonzalez J."/>
            <person name="Henrissat B."/>
            <person name="Kuo A."/>
            <person name="Liang C."/>
            <person name="Lipzen A."/>
            <person name="Lutzoni F."/>
            <person name="Magnuson J."/>
            <person name="Mondo S."/>
            <person name="Nolan M."/>
            <person name="Ohm R."/>
            <person name="Pangilinan J."/>
            <person name="Park H.-J."/>
            <person name="Ramirez L."/>
            <person name="Alfaro M."/>
            <person name="Sun H."/>
            <person name="Tritt A."/>
            <person name="Yoshinaga Y."/>
            <person name="Zwiers L.-H."/>
            <person name="Turgeon B."/>
            <person name="Goodwin S."/>
            <person name="Spatafora J."/>
            <person name="Crous P."/>
            <person name="Grigoriev I."/>
        </authorList>
    </citation>
    <scope>NUCLEOTIDE SEQUENCE</scope>
    <source>
        <strain evidence="16">ATCC 74209</strain>
    </source>
</reference>
<keyword evidence="6 11" id="KW-0010">Activator</keyword>
<feature type="region of interest" description="Disordered" evidence="12">
    <location>
        <begin position="1538"/>
        <end position="1563"/>
    </location>
</feature>
<evidence type="ECO:0000256" key="11">
    <source>
        <dbReference type="RuleBase" id="RU364134"/>
    </source>
</evidence>